<dbReference type="InterPro" id="IPR036236">
    <property type="entry name" value="Znf_C2H2_sf"/>
</dbReference>
<gene>
    <name evidence="8" type="ORF">Fcan01_22754</name>
</gene>
<dbReference type="InterPro" id="IPR050752">
    <property type="entry name" value="C2H2-ZF_domain"/>
</dbReference>
<dbReference type="PROSITE" id="PS00028">
    <property type="entry name" value="ZINC_FINGER_C2H2_1"/>
    <property type="match status" value="7"/>
</dbReference>
<evidence type="ECO:0000256" key="6">
    <source>
        <dbReference type="SAM" id="MobiDB-lite"/>
    </source>
</evidence>
<evidence type="ECO:0000256" key="1">
    <source>
        <dbReference type="ARBA" id="ARBA00022723"/>
    </source>
</evidence>
<feature type="domain" description="C2H2-type" evidence="7">
    <location>
        <begin position="293"/>
        <end position="320"/>
    </location>
</feature>
<dbReference type="EMBL" id="LNIX01000026">
    <property type="protein sequence ID" value="OXA42543.1"/>
    <property type="molecule type" value="Genomic_DNA"/>
</dbReference>
<feature type="compositionally biased region" description="Basic and acidic residues" evidence="6">
    <location>
        <begin position="13"/>
        <end position="25"/>
    </location>
</feature>
<feature type="domain" description="C2H2-type" evidence="7">
    <location>
        <begin position="408"/>
        <end position="435"/>
    </location>
</feature>
<dbReference type="InterPro" id="IPR013087">
    <property type="entry name" value="Znf_C2H2_type"/>
</dbReference>
<evidence type="ECO:0000256" key="5">
    <source>
        <dbReference type="PROSITE-ProRule" id="PRU00042"/>
    </source>
</evidence>
<feature type="domain" description="C2H2-type" evidence="7">
    <location>
        <begin position="531"/>
        <end position="558"/>
    </location>
</feature>
<dbReference type="SUPFAM" id="SSF57667">
    <property type="entry name" value="beta-beta-alpha zinc fingers"/>
    <property type="match status" value="3"/>
</dbReference>
<dbReference type="Pfam" id="PF00096">
    <property type="entry name" value="zf-C2H2"/>
    <property type="match status" value="2"/>
</dbReference>
<keyword evidence="4" id="KW-0862">Zinc</keyword>
<dbReference type="GO" id="GO:0000978">
    <property type="term" value="F:RNA polymerase II cis-regulatory region sequence-specific DNA binding"/>
    <property type="evidence" value="ECO:0007669"/>
    <property type="project" value="TreeGrafter"/>
</dbReference>
<dbReference type="SMART" id="SM00355">
    <property type="entry name" value="ZnF_C2H2"/>
    <property type="match status" value="8"/>
</dbReference>
<dbReference type="Gene3D" id="3.30.160.60">
    <property type="entry name" value="Classic Zinc Finger"/>
    <property type="match status" value="5"/>
</dbReference>
<dbReference type="GO" id="GO:0008270">
    <property type="term" value="F:zinc ion binding"/>
    <property type="evidence" value="ECO:0007669"/>
    <property type="project" value="UniProtKB-KW"/>
</dbReference>
<evidence type="ECO:0000256" key="4">
    <source>
        <dbReference type="ARBA" id="ARBA00022833"/>
    </source>
</evidence>
<sequence length="609" mass="70027">MSTRAKSRALLRSRPDRDGKEEENNKLGNLAERVAALERVVQQLVTWTRIELLKGNDPADIVKDSIIQLENEEDRRPTKSSGRPGVAKKSTSGVRKNLNLQNISTSMDSERLDNVKKSDEFDEIQVKFEPLEFLEINPEDDGMSEGVLFEECGDFEENTGDEEDYLVVADAVGEKSPKNVDDMDYDDNYDPQDDLFTLKEDEETGSDCYYIPSAKKKKKIPPKTKKIVIIPSSQPEVDLPNPYLRLGPKLTLEQLASHNVMNISDSVATKRTPRPKKRIGKKKKKTPRVGFKFQCDHCSYGSNFRRKYSEHVRHHTGERPFLCATCGKGFRGKDSMKSHEKTHHTDRATYPCPVEGCSETFKQERRVQSHVNKMHKDARRQCDICHGIFSGRLSLHFHKKRMHQDRPFICPICGHKFAFAHQLKTHVALHANPNYEFKSRTRHGPLDEEEEPVLEPLDPDKIYVVPPKFVCTEEGCGKSYLLEVLLRNHVRKRHMTEEQRKVGCDKCGKILKDYNHLRCHMRTVHTEERAHVCSICGQAFKVRGHMIRHERGHSNPNWKPRSNCKPKTYKVERKDEQNEELDVPQESSESCEMVSNSLEDGESDITQPS</sequence>
<dbReference type="PROSITE" id="PS50157">
    <property type="entry name" value="ZINC_FINGER_C2H2_2"/>
    <property type="match status" value="7"/>
</dbReference>
<evidence type="ECO:0000256" key="2">
    <source>
        <dbReference type="ARBA" id="ARBA00022737"/>
    </source>
</evidence>
<keyword evidence="9" id="KW-1185">Reference proteome</keyword>
<organism evidence="8 9">
    <name type="scientific">Folsomia candida</name>
    <name type="common">Springtail</name>
    <dbReference type="NCBI Taxonomy" id="158441"/>
    <lineage>
        <taxon>Eukaryota</taxon>
        <taxon>Metazoa</taxon>
        <taxon>Ecdysozoa</taxon>
        <taxon>Arthropoda</taxon>
        <taxon>Hexapoda</taxon>
        <taxon>Collembola</taxon>
        <taxon>Entomobryomorpha</taxon>
        <taxon>Isotomoidea</taxon>
        <taxon>Isotomidae</taxon>
        <taxon>Proisotominae</taxon>
        <taxon>Folsomia</taxon>
    </lineage>
</organism>
<dbReference type="PANTHER" id="PTHR24384:SF192">
    <property type="entry name" value="ZINC FINGER AND BTB DOMAIN-CONTAINING PROTEIN 47"/>
    <property type="match status" value="1"/>
</dbReference>
<feature type="region of interest" description="Disordered" evidence="6">
    <location>
        <begin position="72"/>
        <end position="99"/>
    </location>
</feature>
<dbReference type="AlphaFoldDB" id="A0A226DBJ1"/>
<feature type="domain" description="C2H2-type" evidence="7">
    <location>
        <begin position="321"/>
        <end position="348"/>
    </location>
</feature>
<feature type="domain" description="C2H2-type" evidence="7">
    <location>
        <begin position="350"/>
        <end position="380"/>
    </location>
</feature>
<keyword evidence="1" id="KW-0479">Metal-binding</keyword>
<name>A0A226DBJ1_FOLCA</name>
<protein>
    <recommendedName>
        <fullName evidence="7">C2H2-type domain-containing protein</fullName>
    </recommendedName>
</protein>
<evidence type="ECO:0000313" key="9">
    <source>
        <dbReference type="Proteomes" id="UP000198287"/>
    </source>
</evidence>
<evidence type="ECO:0000256" key="3">
    <source>
        <dbReference type="ARBA" id="ARBA00022771"/>
    </source>
</evidence>
<dbReference type="OrthoDB" id="6105938at2759"/>
<dbReference type="Proteomes" id="UP000198287">
    <property type="component" value="Unassembled WGS sequence"/>
</dbReference>
<comment type="caution">
    <text evidence="8">The sequence shown here is derived from an EMBL/GenBank/DDBJ whole genome shotgun (WGS) entry which is preliminary data.</text>
</comment>
<keyword evidence="3 5" id="KW-0863">Zinc-finger</keyword>
<feature type="compositionally biased region" description="Basic residues" evidence="6">
    <location>
        <begin position="1"/>
        <end position="11"/>
    </location>
</feature>
<feature type="region of interest" description="Disordered" evidence="6">
    <location>
        <begin position="1"/>
        <end position="28"/>
    </location>
</feature>
<dbReference type="GO" id="GO:0000981">
    <property type="term" value="F:DNA-binding transcription factor activity, RNA polymerase II-specific"/>
    <property type="evidence" value="ECO:0007669"/>
    <property type="project" value="TreeGrafter"/>
</dbReference>
<proteinExistence type="predicted"/>
<keyword evidence="2" id="KW-0677">Repeat</keyword>
<evidence type="ECO:0000313" key="8">
    <source>
        <dbReference type="EMBL" id="OXA42543.1"/>
    </source>
</evidence>
<feature type="region of interest" description="Disordered" evidence="6">
    <location>
        <begin position="548"/>
        <end position="609"/>
    </location>
</feature>
<feature type="domain" description="C2H2-type" evidence="7">
    <location>
        <begin position="469"/>
        <end position="499"/>
    </location>
</feature>
<dbReference type="PANTHER" id="PTHR24384">
    <property type="entry name" value="FINGER PUTATIVE TRANSCRIPTION FACTOR FAMILY-RELATED"/>
    <property type="match status" value="1"/>
</dbReference>
<feature type="compositionally biased region" description="Polar residues" evidence="6">
    <location>
        <begin position="585"/>
        <end position="609"/>
    </location>
</feature>
<dbReference type="FunFam" id="3.30.160.60:FF:000624">
    <property type="entry name" value="zinc finger protein 697"/>
    <property type="match status" value="1"/>
</dbReference>
<feature type="domain" description="C2H2-type" evidence="7">
    <location>
        <begin position="502"/>
        <end position="530"/>
    </location>
</feature>
<feature type="compositionally biased region" description="Polar residues" evidence="6">
    <location>
        <begin position="89"/>
        <end position="99"/>
    </location>
</feature>
<evidence type="ECO:0000259" key="7">
    <source>
        <dbReference type="PROSITE" id="PS50157"/>
    </source>
</evidence>
<reference evidence="8 9" key="1">
    <citation type="submission" date="2015-12" db="EMBL/GenBank/DDBJ databases">
        <title>The genome of Folsomia candida.</title>
        <authorList>
            <person name="Faddeeva A."/>
            <person name="Derks M.F."/>
            <person name="Anvar Y."/>
            <person name="Smit S."/>
            <person name="Van Straalen N."/>
            <person name="Roelofs D."/>
        </authorList>
    </citation>
    <scope>NUCLEOTIDE SEQUENCE [LARGE SCALE GENOMIC DNA]</scope>
    <source>
        <strain evidence="8 9">VU population</strain>
        <tissue evidence="8">Whole body</tissue>
    </source>
</reference>
<accession>A0A226DBJ1</accession>